<accession>A0A845BHC9</accession>
<reference evidence="6 7" key="1">
    <citation type="submission" date="2019-12" db="EMBL/GenBank/DDBJ databases">
        <title>Neisseriaceae gen. nov. sp. Genome sequencing and assembly.</title>
        <authorList>
            <person name="Liu Z."/>
            <person name="Li A."/>
        </authorList>
    </citation>
    <scope>NUCLEOTIDE SEQUENCE [LARGE SCALE GENOMIC DNA]</scope>
    <source>
        <strain evidence="6 7">B2N2-7</strain>
    </source>
</reference>
<keyword evidence="2" id="KW-0805">Transcription regulation</keyword>
<keyword evidence="7" id="KW-1185">Reference proteome</keyword>
<dbReference type="PANTHER" id="PTHR30126">
    <property type="entry name" value="HTH-TYPE TRANSCRIPTIONAL REGULATOR"/>
    <property type="match status" value="1"/>
</dbReference>
<dbReference type="SUPFAM" id="SSF46785">
    <property type="entry name" value="Winged helix' DNA-binding domain"/>
    <property type="match status" value="1"/>
</dbReference>
<sequence>MINPLWLRSLLAVVATGSFTRAAEQLDLTQAAVSQHIRHLEDGYGRLLLRERRQIELTPQGRLLLAYAQEVTAATARLHARLTDDDPTRGKISLATPGSIGLALYPCLLDLQALHPGLQISHRFAPSAQIPALLLDGQIEFGLSTRPPDDTRLEASEFVDEALRLVLPAGHPKPDWDALMHLGMIGHPDGADMAARLLGRCYQGQRVSMLSERGFVNQIGLILEPVARGLGFTVLPQFAVSAFGRPSELYIVEQDPPVVDTLWLVTRREWPLSAAASHALAQMRAHLTAVQGRVL</sequence>
<dbReference type="AlphaFoldDB" id="A0A845BHC9"/>
<evidence type="ECO:0000313" key="6">
    <source>
        <dbReference type="EMBL" id="MXR36137.1"/>
    </source>
</evidence>
<comment type="caution">
    <text evidence="6">The sequence shown here is derived from an EMBL/GenBank/DDBJ whole genome shotgun (WGS) entry which is preliminary data.</text>
</comment>
<protein>
    <submittedName>
        <fullName evidence="6">LysR family transcriptional regulator</fullName>
    </submittedName>
</protein>
<dbReference type="Pfam" id="PF00126">
    <property type="entry name" value="HTH_1"/>
    <property type="match status" value="1"/>
</dbReference>
<dbReference type="PANTHER" id="PTHR30126:SF99">
    <property type="entry name" value="TRANSCRIPTIONAL REGULATOR LYSR FAMILY"/>
    <property type="match status" value="1"/>
</dbReference>
<evidence type="ECO:0000313" key="7">
    <source>
        <dbReference type="Proteomes" id="UP000467214"/>
    </source>
</evidence>
<keyword evidence="4" id="KW-0804">Transcription</keyword>
<dbReference type="InterPro" id="IPR036388">
    <property type="entry name" value="WH-like_DNA-bd_sf"/>
</dbReference>
<dbReference type="InterPro" id="IPR000847">
    <property type="entry name" value="LysR_HTH_N"/>
</dbReference>
<dbReference type="Gene3D" id="1.10.10.10">
    <property type="entry name" value="Winged helix-like DNA-binding domain superfamily/Winged helix DNA-binding domain"/>
    <property type="match status" value="1"/>
</dbReference>
<dbReference type="GO" id="GO:0000976">
    <property type="term" value="F:transcription cis-regulatory region binding"/>
    <property type="evidence" value="ECO:0007669"/>
    <property type="project" value="TreeGrafter"/>
</dbReference>
<evidence type="ECO:0000256" key="4">
    <source>
        <dbReference type="ARBA" id="ARBA00023163"/>
    </source>
</evidence>
<dbReference type="GO" id="GO:0003700">
    <property type="term" value="F:DNA-binding transcription factor activity"/>
    <property type="evidence" value="ECO:0007669"/>
    <property type="project" value="InterPro"/>
</dbReference>
<evidence type="ECO:0000256" key="3">
    <source>
        <dbReference type="ARBA" id="ARBA00023125"/>
    </source>
</evidence>
<dbReference type="InterPro" id="IPR036390">
    <property type="entry name" value="WH_DNA-bd_sf"/>
</dbReference>
<comment type="similarity">
    <text evidence="1">Belongs to the LysR transcriptional regulatory family.</text>
</comment>
<proteinExistence type="inferred from homology"/>
<name>A0A845BHC9_9NEIS</name>
<evidence type="ECO:0000256" key="1">
    <source>
        <dbReference type="ARBA" id="ARBA00009437"/>
    </source>
</evidence>
<dbReference type="Proteomes" id="UP000467214">
    <property type="component" value="Unassembled WGS sequence"/>
</dbReference>
<dbReference type="SUPFAM" id="SSF53850">
    <property type="entry name" value="Periplasmic binding protein-like II"/>
    <property type="match status" value="1"/>
</dbReference>
<dbReference type="Pfam" id="PF03466">
    <property type="entry name" value="LysR_substrate"/>
    <property type="match status" value="1"/>
</dbReference>
<keyword evidence="3" id="KW-0238">DNA-binding</keyword>
<organism evidence="6 7">
    <name type="scientific">Craterilacuibacter sinensis</name>
    <dbReference type="NCBI Taxonomy" id="2686017"/>
    <lineage>
        <taxon>Bacteria</taxon>
        <taxon>Pseudomonadati</taxon>
        <taxon>Pseudomonadota</taxon>
        <taxon>Betaproteobacteria</taxon>
        <taxon>Neisseriales</taxon>
        <taxon>Neisseriaceae</taxon>
        <taxon>Craterilacuibacter</taxon>
    </lineage>
</organism>
<dbReference type="CDD" id="cd05466">
    <property type="entry name" value="PBP2_LTTR_substrate"/>
    <property type="match status" value="1"/>
</dbReference>
<dbReference type="EMBL" id="WSSB01000003">
    <property type="protein sequence ID" value="MXR36137.1"/>
    <property type="molecule type" value="Genomic_DNA"/>
</dbReference>
<dbReference type="PRINTS" id="PR00039">
    <property type="entry name" value="HTHLYSR"/>
</dbReference>
<dbReference type="InterPro" id="IPR005119">
    <property type="entry name" value="LysR_subst-bd"/>
</dbReference>
<evidence type="ECO:0000256" key="2">
    <source>
        <dbReference type="ARBA" id="ARBA00023015"/>
    </source>
</evidence>
<dbReference type="Gene3D" id="3.40.190.10">
    <property type="entry name" value="Periplasmic binding protein-like II"/>
    <property type="match status" value="2"/>
</dbReference>
<gene>
    <name evidence="6" type="ORF">GQF02_03995</name>
</gene>
<feature type="domain" description="HTH lysR-type" evidence="5">
    <location>
        <begin position="2"/>
        <end position="58"/>
    </location>
</feature>
<evidence type="ECO:0000259" key="5">
    <source>
        <dbReference type="PROSITE" id="PS50931"/>
    </source>
</evidence>
<dbReference type="PROSITE" id="PS50931">
    <property type="entry name" value="HTH_LYSR"/>
    <property type="match status" value="1"/>
</dbReference>